<reference evidence="2" key="2">
    <citation type="submission" date="2020-08" db="EMBL/GenBank/DDBJ databases">
        <title>Plant Genome Project.</title>
        <authorList>
            <person name="Zhang R.-G."/>
        </authorList>
    </citation>
    <scope>NUCLEOTIDE SEQUENCE</scope>
    <source>
        <strain evidence="2">Huo1</strain>
        <tissue evidence="2">Leaf</tissue>
    </source>
</reference>
<dbReference type="Proteomes" id="UP000298416">
    <property type="component" value="Unassembled WGS sequence"/>
</dbReference>
<protein>
    <submittedName>
        <fullName evidence="2">Uncharacterized protein</fullName>
    </submittedName>
</protein>
<accession>A0A8X8Z343</accession>
<evidence type="ECO:0000256" key="1">
    <source>
        <dbReference type="SAM" id="MobiDB-lite"/>
    </source>
</evidence>
<name>A0A8X8Z343_SALSN</name>
<keyword evidence="3" id="KW-1185">Reference proteome</keyword>
<organism evidence="2">
    <name type="scientific">Salvia splendens</name>
    <name type="common">Scarlet sage</name>
    <dbReference type="NCBI Taxonomy" id="180675"/>
    <lineage>
        <taxon>Eukaryota</taxon>
        <taxon>Viridiplantae</taxon>
        <taxon>Streptophyta</taxon>
        <taxon>Embryophyta</taxon>
        <taxon>Tracheophyta</taxon>
        <taxon>Spermatophyta</taxon>
        <taxon>Magnoliopsida</taxon>
        <taxon>eudicotyledons</taxon>
        <taxon>Gunneridae</taxon>
        <taxon>Pentapetalae</taxon>
        <taxon>asterids</taxon>
        <taxon>lamiids</taxon>
        <taxon>Lamiales</taxon>
        <taxon>Lamiaceae</taxon>
        <taxon>Nepetoideae</taxon>
        <taxon>Mentheae</taxon>
        <taxon>Salviinae</taxon>
        <taxon>Salvia</taxon>
        <taxon>Salvia subgen. Calosphace</taxon>
        <taxon>core Calosphace</taxon>
    </lineage>
</organism>
<evidence type="ECO:0000313" key="2">
    <source>
        <dbReference type="EMBL" id="KAG6389459.1"/>
    </source>
</evidence>
<dbReference type="EMBL" id="PNBA02000020">
    <property type="protein sequence ID" value="KAG6389459.1"/>
    <property type="molecule type" value="Genomic_DNA"/>
</dbReference>
<gene>
    <name evidence="2" type="ORF">SASPL_150927</name>
</gene>
<reference evidence="2" key="1">
    <citation type="submission" date="2018-01" db="EMBL/GenBank/DDBJ databases">
        <authorList>
            <person name="Mao J.F."/>
        </authorList>
    </citation>
    <scope>NUCLEOTIDE SEQUENCE</scope>
    <source>
        <strain evidence="2">Huo1</strain>
        <tissue evidence="2">Leaf</tissue>
    </source>
</reference>
<evidence type="ECO:0000313" key="3">
    <source>
        <dbReference type="Proteomes" id="UP000298416"/>
    </source>
</evidence>
<dbReference type="AlphaFoldDB" id="A0A8X8Z343"/>
<sequence length="132" mass="15012">MVIPKSSKATPPFPSKQKDLAPRKQPLLKTPHERNVHTLVQDLQLLNIEKEAQPSASEPMDLTPCKRPLLEDWRGVVMESPGRTLYKFVQHLRLIQAEEFSVACHKRSPITSPTTHCLLVSFNKQNILARVI</sequence>
<proteinExistence type="predicted"/>
<comment type="caution">
    <text evidence="2">The sequence shown here is derived from an EMBL/GenBank/DDBJ whole genome shotgun (WGS) entry which is preliminary data.</text>
</comment>
<feature type="region of interest" description="Disordered" evidence="1">
    <location>
        <begin position="1"/>
        <end position="31"/>
    </location>
</feature>